<organism evidence="1 2">
    <name type="scientific">Pleurotus cornucopiae</name>
    <name type="common">Cornucopia mushroom</name>
    <dbReference type="NCBI Taxonomy" id="5321"/>
    <lineage>
        <taxon>Eukaryota</taxon>
        <taxon>Fungi</taxon>
        <taxon>Dikarya</taxon>
        <taxon>Basidiomycota</taxon>
        <taxon>Agaricomycotina</taxon>
        <taxon>Agaricomycetes</taxon>
        <taxon>Agaricomycetidae</taxon>
        <taxon>Agaricales</taxon>
        <taxon>Pleurotineae</taxon>
        <taxon>Pleurotaceae</taxon>
        <taxon>Pleurotus</taxon>
    </lineage>
</organism>
<gene>
    <name evidence="1" type="ORF">CCMSSC00406_0002347</name>
</gene>
<accession>A0ACB7J1R4</accession>
<comment type="caution">
    <text evidence="1">The sequence shown here is derived from an EMBL/GenBank/DDBJ whole genome shotgun (WGS) entry which is preliminary data.</text>
</comment>
<evidence type="ECO:0000313" key="2">
    <source>
        <dbReference type="Proteomes" id="UP000824881"/>
    </source>
</evidence>
<keyword evidence="2" id="KW-1185">Reference proteome</keyword>
<proteinExistence type="predicted"/>
<evidence type="ECO:0000313" key="1">
    <source>
        <dbReference type="EMBL" id="KAG9224502.1"/>
    </source>
</evidence>
<reference evidence="1 2" key="1">
    <citation type="journal article" date="2021" name="Appl. Environ. Microbiol.">
        <title>Genetic linkage and physical mapping for an oyster mushroom Pleurotus cornucopiae and QTL analysis for the trait cap color.</title>
        <authorList>
            <person name="Zhang Y."/>
            <person name="Gao W."/>
            <person name="Sonnenberg A."/>
            <person name="Chen Q."/>
            <person name="Zhang J."/>
            <person name="Huang C."/>
        </authorList>
    </citation>
    <scope>NUCLEOTIDE SEQUENCE [LARGE SCALE GENOMIC DNA]</scope>
    <source>
        <strain evidence="1">CCMSSC00406</strain>
    </source>
</reference>
<protein>
    <submittedName>
        <fullName evidence="1">Uncharacterized protein</fullName>
    </submittedName>
</protein>
<dbReference type="Proteomes" id="UP000824881">
    <property type="component" value="Unassembled WGS sequence"/>
</dbReference>
<sequence>MEGAMKYDMEPTILLMPSCPTETTAAGADDDWLTRANLTQTFWVSRSAVGETLVSEDEGSDSASSIRDRDNEYTTPGQFDWGSDLDSSNSEDEVELEGTRDSQRQAEESTADQGTERLVINQPMNREDEHTSGPEKVHIHKEPWHNIETRLAPSMEDAHSALDDIKLILRLPRQTGKGYKDPQLDLLTRTRLEQMKMLLYIYTDKSKSSPVLSGMRPCSRWGVAALHVARCAEKGPWAARKLREWTRTFITDRGTLPISIYSSWAKSRIDDEDFVQEIHLHLQTVGEYVRAKDICDYLDQDEVKTRLGMKRRISEVTAQRWMKKMGYRWTLRPSGQFVDGHERVDVVHYRQNIFLPAWDNIQSRTRRWKEENMMEEEEVPLSAHPPVYGPRERQIVVWFHNESTFYANDRRRRRWVHESETAKPRPKGEGASLMVADFVSADYGFLRSPDGTESSRVLFKAGKNREGYFTNEDILAHAKKAMDILTQHYPNEEHILVFDNATTHLKRADDALSARKMPKGTSKLGKNWGVDVTAISPDGSALYDPSGKLIRTKANMCHAMNHPQSHLDPIIANNVQGETLSPRYSTNSQFGFFRHWQEPFPQPVSDISNAEAGTPSQTFVENSPINPTANTNPIDVNCAPQWRSLAENPSEPHLYFDRWQEPSTSNVRIVGPLDPSVGLNNEVSANRYYPEAHEYNFPPFTTDHGQGQVPSQEPASISSHPDYASLWQEPLGPLPAPDIHLSDTSSLTFGLYHYAEHHAEAEARATSALLQADQQSLASSIEWSGQPPSTPIAGSLVNTKDVSLRERRRPGEARFSCTFCPSVFTAKHNYKYHMQAHRGERPHSCDICGTLFGRWSDLKRHKRSKKHHDALQFRSGESSRPMKAT</sequence>
<name>A0ACB7J1R4_PLECO</name>
<dbReference type="EMBL" id="WQMT02000003">
    <property type="protein sequence ID" value="KAG9224502.1"/>
    <property type="molecule type" value="Genomic_DNA"/>
</dbReference>